<evidence type="ECO:0000256" key="2">
    <source>
        <dbReference type="ARBA" id="ARBA00022490"/>
    </source>
</evidence>
<proteinExistence type="predicted"/>
<dbReference type="RefSeq" id="XP_019626444.1">
    <property type="nucleotide sequence ID" value="XM_019770885.1"/>
</dbReference>
<feature type="domain" description="Ubiquitin-like" evidence="3">
    <location>
        <begin position="112"/>
        <end position="191"/>
    </location>
</feature>
<dbReference type="SUPFAM" id="SSF54236">
    <property type="entry name" value="Ubiquitin-like"/>
    <property type="match status" value="1"/>
</dbReference>
<evidence type="ECO:0000313" key="5">
    <source>
        <dbReference type="RefSeq" id="XP_019626444.1"/>
    </source>
</evidence>
<dbReference type="PANTHER" id="PTHR46555">
    <property type="entry name" value="UBIQUITIN-LIKE PROTEIN 4A"/>
    <property type="match status" value="1"/>
</dbReference>
<organism evidence="4 5">
    <name type="scientific">Branchiostoma belcheri</name>
    <name type="common">Amphioxus</name>
    <dbReference type="NCBI Taxonomy" id="7741"/>
    <lineage>
        <taxon>Eukaryota</taxon>
        <taxon>Metazoa</taxon>
        <taxon>Chordata</taxon>
        <taxon>Cephalochordata</taxon>
        <taxon>Leptocardii</taxon>
        <taxon>Amphioxiformes</taxon>
        <taxon>Branchiostomatidae</taxon>
        <taxon>Branchiostoma</taxon>
    </lineage>
</organism>
<dbReference type="Proteomes" id="UP000515135">
    <property type="component" value="Unplaced"/>
</dbReference>
<dbReference type="Gene3D" id="3.10.20.90">
    <property type="entry name" value="Phosphatidylinositol 3-kinase Catalytic Subunit, Chain A, domain 1"/>
    <property type="match status" value="1"/>
</dbReference>
<name>A0A6P4YXH4_BRABE</name>
<dbReference type="GO" id="GO:0006620">
    <property type="term" value="P:post-translational protein targeting to endoplasmic reticulum membrane"/>
    <property type="evidence" value="ECO:0007669"/>
    <property type="project" value="InterPro"/>
</dbReference>
<comment type="subcellular location">
    <subcellularLocation>
        <location evidence="1">Cytoplasm</location>
        <location evidence="1">Cytosol</location>
    </subcellularLocation>
</comment>
<dbReference type="GO" id="GO:0071816">
    <property type="term" value="P:tail-anchored membrane protein insertion into ER membrane"/>
    <property type="evidence" value="ECO:0007669"/>
    <property type="project" value="TreeGrafter"/>
</dbReference>
<reference evidence="5" key="1">
    <citation type="submission" date="2025-08" db="UniProtKB">
        <authorList>
            <consortium name="RefSeq"/>
        </authorList>
    </citation>
    <scope>IDENTIFICATION</scope>
    <source>
        <tissue evidence="5">Gonad</tissue>
    </source>
</reference>
<dbReference type="OrthoDB" id="1885901at2759"/>
<dbReference type="InterPro" id="IPR047154">
    <property type="entry name" value="UBL4A-like"/>
</dbReference>
<dbReference type="GeneID" id="109471538"/>
<gene>
    <name evidence="5" type="primary">LOC109471538</name>
</gene>
<dbReference type="SMART" id="SM00213">
    <property type="entry name" value="UBQ"/>
    <property type="match status" value="1"/>
</dbReference>
<dbReference type="PANTHER" id="PTHR46555:SF1">
    <property type="entry name" value="UBIQUITIN-LIKE PROTEIN 4A"/>
    <property type="match status" value="1"/>
</dbReference>
<keyword evidence="4" id="KW-1185">Reference proteome</keyword>
<protein>
    <submittedName>
        <fullName evidence="5">Polyubiquitin-like isoform X1</fullName>
    </submittedName>
</protein>
<evidence type="ECO:0000313" key="4">
    <source>
        <dbReference type="Proteomes" id="UP000515135"/>
    </source>
</evidence>
<accession>A0A6P4YXH4</accession>
<dbReference type="PROSITE" id="PS50053">
    <property type="entry name" value="UBIQUITIN_2"/>
    <property type="match status" value="1"/>
</dbReference>
<keyword evidence="2" id="KW-0963">Cytoplasm</keyword>
<dbReference type="Pfam" id="PF00240">
    <property type="entry name" value="ubiquitin"/>
    <property type="match status" value="1"/>
</dbReference>
<sequence length="206" mass="23568">MAKRKRNGLDSEEDVVNMSTLRELLDNQKREFTTLMDLQQKNFNSFMETFMVTTNRRLDDIVREVQDVRGSLQCSQKEIGGADTSHLDQDQRITEIESKIVELRADVDCSMLTLFVKGLQGKTHIVRIHKDATVDTLYRKISEKCKIPLKLCRVLLENRCKQLEYGMGKYLSDYNLRDGSTLHIIMRLLGCSGACPKPTSNTMTAS</sequence>
<dbReference type="KEGG" id="bbel:109471538"/>
<dbReference type="InterPro" id="IPR000626">
    <property type="entry name" value="Ubiquitin-like_dom"/>
</dbReference>
<evidence type="ECO:0000256" key="1">
    <source>
        <dbReference type="ARBA" id="ARBA00004514"/>
    </source>
</evidence>
<dbReference type="GO" id="GO:0051087">
    <property type="term" value="F:protein-folding chaperone binding"/>
    <property type="evidence" value="ECO:0007669"/>
    <property type="project" value="TreeGrafter"/>
</dbReference>
<evidence type="ECO:0000259" key="3">
    <source>
        <dbReference type="PROSITE" id="PS50053"/>
    </source>
</evidence>
<dbReference type="AlphaFoldDB" id="A0A6P4YXH4"/>
<dbReference type="InterPro" id="IPR029071">
    <property type="entry name" value="Ubiquitin-like_domsf"/>
</dbReference>
<dbReference type="GO" id="GO:0071818">
    <property type="term" value="C:BAT3 complex"/>
    <property type="evidence" value="ECO:0007669"/>
    <property type="project" value="TreeGrafter"/>
</dbReference>